<name>A0A2P6N1U4_9EUKA</name>
<dbReference type="InParanoid" id="A0A2P6N1U4"/>
<comment type="caution">
    <text evidence="2">The sequence shown here is derived from an EMBL/GenBank/DDBJ whole genome shotgun (WGS) entry which is preliminary data.</text>
</comment>
<keyword evidence="3" id="KW-1185">Reference proteome</keyword>
<sequence length="59" mass="6951">MRTHIQREVREIEEEGHRMQEFSSTMKKPTKSRASMTVHLTQMNNKLSQSQPHASSKLR</sequence>
<dbReference type="AlphaFoldDB" id="A0A2P6N1U4"/>
<dbReference type="Proteomes" id="UP000241769">
    <property type="component" value="Unassembled WGS sequence"/>
</dbReference>
<accession>A0A2P6N1U4</accession>
<feature type="compositionally biased region" description="Basic and acidic residues" evidence="1">
    <location>
        <begin position="1"/>
        <end position="20"/>
    </location>
</feature>
<organism evidence="2 3">
    <name type="scientific">Planoprotostelium fungivorum</name>
    <dbReference type="NCBI Taxonomy" id="1890364"/>
    <lineage>
        <taxon>Eukaryota</taxon>
        <taxon>Amoebozoa</taxon>
        <taxon>Evosea</taxon>
        <taxon>Variosea</taxon>
        <taxon>Cavosteliida</taxon>
        <taxon>Cavosteliaceae</taxon>
        <taxon>Planoprotostelium</taxon>
    </lineage>
</organism>
<feature type="region of interest" description="Disordered" evidence="1">
    <location>
        <begin position="1"/>
        <end position="35"/>
    </location>
</feature>
<proteinExistence type="predicted"/>
<evidence type="ECO:0000313" key="3">
    <source>
        <dbReference type="Proteomes" id="UP000241769"/>
    </source>
</evidence>
<evidence type="ECO:0000256" key="1">
    <source>
        <dbReference type="SAM" id="MobiDB-lite"/>
    </source>
</evidence>
<dbReference type="EMBL" id="MDYQ01000250">
    <property type="protein sequence ID" value="PRP77913.1"/>
    <property type="molecule type" value="Genomic_DNA"/>
</dbReference>
<feature type="compositionally biased region" description="Polar residues" evidence="1">
    <location>
        <begin position="21"/>
        <end position="35"/>
    </location>
</feature>
<evidence type="ECO:0000313" key="2">
    <source>
        <dbReference type="EMBL" id="PRP77913.1"/>
    </source>
</evidence>
<reference evidence="2 3" key="1">
    <citation type="journal article" date="2018" name="Genome Biol. Evol.">
        <title>Multiple Roots of Fruiting Body Formation in Amoebozoa.</title>
        <authorList>
            <person name="Hillmann F."/>
            <person name="Forbes G."/>
            <person name="Novohradska S."/>
            <person name="Ferling I."/>
            <person name="Riege K."/>
            <person name="Groth M."/>
            <person name="Westermann M."/>
            <person name="Marz M."/>
            <person name="Spaller T."/>
            <person name="Winckler T."/>
            <person name="Schaap P."/>
            <person name="Glockner G."/>
        </authorList>
    </citation>
    <scope>NUCLEOTIDE SEQUENCE [LARGE SCALE GENOMIC DNA]</scope>
    <source>
        <strain evidence="2 3">Jena</strain>
    </source>
</reference>
<gene>
    <name evidence="2" type="ORF">PROFUN_08447</name>
</gene>
<protein>
    <submittedName>
        <fullName evidence="2">Uncharacterized protein</fullName>
    </submittedName>
</protein>